<keyword evidence="11 16" id="KW-0067">ATP-binding</keyword>
<sequence length="255" mass="27629">MLMAIDVGNTNTVVALYNETKMLRHWRMATDKNRASDEIGMLLLQFLGTEQITAKDIEAVIISSVVPPIMHALNNAVRRYVECEPMIVGPGTKTDMQILYDNPKEVGADRIVNAVAAIHKYGKPLIIVDFGTATTFCAIDRQGDYLGGVITPGVKIAMDALFEQAAKLPRVEIKKPPRVIGKNTVASMQSGAVFGQVAQVDGIVGRMKAELNAPDCKVIATGGLAGTIAEESQTIDVVDRMLTLDGLRILYEKNC</sequence>
<evidence type="ECO:0000313" key="18">
    <source>
        <dbReference type="Proteomes" id="UP000806542"/>
    </source>
</evidence>
<evidence type="ECO:0000256" key="13">
    <source>
        <dbReference type="ARBA" id="ARBA00022993"/>
    </source>
</evidence>
<protein>
    <recommendedName>
        <fullName evidence="15 16">Type III pantothenate kinase</fullName>
        <ecNumber evidence="6 16">2.7.1.33</ecNumber>
    </recommendedName>
    <alternativeName>
        <fullName evidence="16">PanK-III</fullName>
    </alternativeName>
    <alternativeName>
        <fullName evidence="16">Pantothenic acid kinase</fullName>
    </alternativeName>
</protein>
<evidence type="ECO:0000256" key="4">
    <source>
        <dbReference type="ARBA" id="ARBA00005225"/>
    </source>
</evidence>
<dbReference type="CDD" id="cd24015">
    <property type="entry name" value="ASKHA_NBD_PanK-III"/>
    <property type="match status" value="1"/>
</dbReference>
<feature type="binding site" evidence="16">
    <location>
        <position position="132"/>
    </location>
    <ligand>
        <name>ATP</name>
        <dbReference type="ChEBI" id="CHEBI:30616"/>
    </ligand>
</feature>
<evidence type="ECO:0000256" key="7">
    <source>
        <dbReference type="ARBA" id="ARBA00022490"/>
    </source>
</evidence>
<dbReference type="NCBIfam" id="NF009847">
    <property type="entry name" value="PRK13318.1-5"/>
    <property type="match status" value="1"/>
</dbReference>
<comment type="pathway">
    <text evidence="4 16">Cofactor biosynthesis; coenzyme A biosynthesis; CoA from (R)-pantothenate: step 1/5.</text>
</comment>
<dbReference type="PANTHER" id="PTHR34265">
    <property type="entry name" value="TYPE III PANTOTHENATE KINASE"/>
    <property type="match status" value="1"/>
</dbReference>
<reference evidence="17" key="1">
    <citation type="submission" date="2020-10" db="EMBL/GenBank/DDBJ databases">
        <title>ChiBAC.</title>
        <authorList>
            <person name="Zenner C."/>
            <person name="Hitch T.C.A."/>
            <person name="Clavel T."/>
        </authorList>
    </citation>
    <scope>NUCLEOTIDE SEQUENCE</scope>
    <source>
        <strain evidence="17">DSM 107454</strain>
    </source>
</reference>
<keyword evidence="13 16" id="KW-0173">Coenzyme A biosynthesis</keyword>
<evidence type="ECO:0000313" key="17">
    <source>
        <dbReference type="EMBL" id="MBE5039974.1"/>
    </source>
</evidence>
<keyword evidence="12 16" id="KW-0630">Potassium</keyword>
<evidence type="ECO:0000256" key="12">
    <source>
        <dbReference type="ARBA" id="ARBA00022958"/>
    </source>
</evidence>
<dbReference type="GO" id="GO:0005524">
    <property type="term" value="F:ATP binding"/>
    <property type="evidence" value="ECO:0007669"/>
    <property type="project" value="UniProtKB-UniRule"/>
</dbReference>
<dbReference type="HAMAP" id="MF_01274">
    <property type="entry name" value="Pantothen_kinase_3"/>
    <property type="match status" value="1"/>
</dbReference>
<keyword evidence="7 16" id="KW-0963">Cytoplasm</keyword>
<comment type="caution">
    <text evidence="17">The sequence shown here is derived from an EMBL/GenBank/DDBJ whole genome shotgun (WGS) entry which is preliminary data.</text>
</comment>
<evidence type="ECO:0000256" key="1">
    <source>
        <dbReference type="ARBA" id="ARBA00001206"/>
    </source>
</evidence>
<evidence type="ECO:0000256" key="11">
    <source>
        <dbReference type="ARBA" id="ARBA00022840"/>
    </source>
</evidence>
<comment type="subunit">
    <text evidence="5 16">Homodimer.</text>
</comment>
<evidence type="ECO:0000256" key="9">
    <source>
        <dbReference type="ARBA" id="ARBA00022741"/>
    </source>
</evidence>
<dbReference type="AlphaFoldDB" id="A0A9D5M3F8"/>
<dbReference type="EC" id="2.7.1.33" evidence="6 16"/>
<keyword evidence="18" id="KW-1185">Reference proteome</keyword>
<evidence type="ECO:0000256" key="8">
    <source>
        <dbReference type="ARBA" id="ARBA00022679"/>
    </source>
</evidence>
<dbReference type="GO" id="GO:0046872">
    <property type="term" value="F:metal ion binding"/>
    <property type="evidence" value="ECO:0007669"/>
    <property type="project" value="UniProtKB-KW"/>
</dbReference>
<comment type="cofactor">
    <cofactor evidence="16">
        <name>NH4(+)</name>
        <dbReference type="ChEBI" id="CHEBI:28938"/>
    </cofactor>
    <cofactor evidence="16">
        <name>K(+)</name>
        <dbReference type="ChEBI" id="CHEBI:29103"/>
    </cofactor>
    <text evidence="16">A monovalent cation. Ammonium or potassium.</text>
</comment>
<feature type="binding site" evidence="16">
    <location>
        <position position="129"/>
    </location>
    <ligand>
        <name>K(+)</name>
        <dbReference type="ChEBI" id="CHEBI:29103"/>
    </ligand>
</feature>
<evidence type="ECO:0000256" key="10">
    <source>
        <dbReference type="ARBA" id="ARBA00022777"/>
    </source>
</evidence>
<comment type="catalytic activity">
    <reaction evidence="1 16">
        <text>(R)-pantothenate + ATP = (R)-4'-phosphopantothenate + ADP + H(+)</text>
        <dbReference type="Rhea" id="RHEA:16373"/>
        <dbReference type="ChEBI" id="CHEBI:10986"/>
        <dbReference type="ChEBI" id="CHEBI:15378"/>
        <dbReference type="ChEBI" id="CHEBI:29032"/>
        <dbReference type="ChEBI" id="CHEBI:30616"/>
        <dbReference type="ChEBI" id="CHEBI:456216"/>
        <dbReference type="EC" id="2.7.1.33"/>
    </reaction>
</comment>
<name>A0A9D5M3F8_9FIRM</name>
<dbReference type="Gene3D" id="3.30.420.40">
    <property type="match status" value="2"/>
</dbReference>
<feature type="binding site" evidence="16">
    <location>
        <begin position="6"/>
        <end position="13"/>
    </location>
    <ligand>
        <name>ATP</name>
        <dbReference type="ChEBI" id="CHEBI:30616"/>
    </ligand>
</feature>
<evidence type="ECO:0000256" key="15">
    <source>
        <dbReference type="ARBA" id="ARBA00040883"/>
    </source>
</evidence>
<keyword evidence="10 16" id="KW-0418">Kinase</keyword>
<keyword evidence="9 16" id="KW-0547">Nucleotide-binding</keyword>
<comment type="similarity">
    <text evidence="14 16">Belongs to the type III pantothenate kinase family.</text>
</comment>
<dbReference type="EMBL" id="JADCKB010000009">
    <property type="protein sequence ID" value="MBE5039974.1"/>
    <property type="molecule type" value="Genomic_DNA"/>
</dbReference>
<evidence type="ECO:0000256" key="2">
    <source>
        <dbReference type="ARBA" id="ARBA00001958"/>
    </source>
</evidence>
<organism evidence="17 18">
    <name type="scientific">Ructibacterium gallinarum</name>
    <dbReference type="NCBI Taxonomy" id="2779355"/>
    <lineage>
        <taxon>Bacteria</taxon>
        <taxon>Bacillati</taxon>
        <taxon>Bacillota</taxon>
        <taxon>Clostridia</taxon>
        <taxon>Eubacteriales</taxon>
        <taxon>Oscillospiraceae</taxon>
        <taxon>Ructibacterium</taxon>
    </lineage>
</organism>
<dbReference type="PANTHER" id="PTHR34265:SF1">
    <property type="entry name" value="TYPE III PANTOTHENATE KINASE"/>
    <property type="match status" value="1"/>
</dbReference>
<gene>
    <name evidence="16" type="primary">coaX</name>
    <name evidence="17" type="ORF">INF28_05790</name>
</gene>
<comment type="function">
    <text evidence="16">Catalyzes the phosphorylation of pantothenate (Pan), the first step in CoA biosynthesis.</text>
</comment>
<dbReference type="GO" id="GO:0004594">
    <property type="term" value="F:pantothenate kinase activity"/>
    <property type="evidence" value="ECO:0007669"/>
    <property type="project" value="UniProtKB-UniRule"/>
</dbReference>
<keyword evidence="16" id="KW-0479">Metal-binding</keyword>
<dbReference type="InterPro" id="IPR004619">
    <property type="entry name" value="Type_III_PanK"/>
</dbReference>
<evidence type="ECO:0000256" key="6">
    <source>
        <dbReference type="ARBA" id="ARBA00012102"/>
    </source>
</evidence>
<dbReference type="Pfam" id="PF03309">
    <property type="entry name" value="Pan_kinase"/>
    <property type="match status" value="1"/>
</dbReference>
<feature type="binding site" evidence="16">
    <location>
        <position position="100"/>
    </location>
    <ligand>
        <name>substrate</name>
    </ligand>
</feature>
<evidence type="ECO:0000256" key="3">
    <source>
        <dbReference type="ARBA" id="ARBA00004496"/>
    </source>
</evidence>
<evidence type="ECO:0000256" key="16">
    <source>
        <dbReference type="HAMAP-Rule" id="MF_01274"/>
    </source>
</evidence>
<dbReference type="SUPFAM" id="SSF53067">
    <property type="entry name" value="Actin-like ATPase domain"/>
    <property type="match status" value="2"/>
</dbReference>
<dbReference type="NCBIfam" id="NF009855">
    <property type="entry name" value="PRK13321.1"/>
    <property type="match status" value="1"/>
</dbReference>
<feature type="active site" description="Proton acceptor" evidence="16">
    <location>
        <position position="109"/>
    </location>
</feature>
<accession>A0A9D5M3F8</accession>
<dbReference type="InterPro" id="IPR043129">
    <property type="entry name" value="ATPase_NBD"/>
</dbReference>
<evidence type="ECO:0000256" key="5">
    <source>
        <dbReference type="ARBA" id="ARBA00011738"/>
    </source>
</evidence>
<feature type="binding site" evidence="16">
    <location>
        <position position="184"/>
    </location>
    <ligand>
        <name>substrate</name>
    </ligand>
</feature>
<feature type="binding site" evidence="16">
    <location>
        <begin position="107"/>
        <end position="110"/>
    </location>
    <ligand>
        <name>substrate</name>
    </ligand>
</feature>
<comment type="subcellular location">
    <subcellularLocation>
        <location evidence="3 16">Cytoplasm</location>
    </subcellularLocation>
</comment>
<evidence type="ECO:0000256" key="14">
    <source>
        <dbReference type="ARBA" id="ARBA00038036"/>
    </source>
</evidence>
<dbReference type="GO" id="GO:0005737">
    <property type="term" value="C:cytoplasm"/>
    <property type="evidence" value="ECO:0007669"/>
    <property type="project" value="UniProtKB-SubCell"/>
</dbReference>
<comment type="cofactor">
    <cofactor evidence="2">
        <name>K(+)</name>
        <dbReference type="ChEBI" id="CHEBI:29103"/>
    </cofactor>
</comment>
<dbReference type="NCBIfam" id="TIGR00671">
    <property type="entry name" value="baf"/>
    <property type="match status" value="1"/>
</dbReference>
<keyword evidence="8 16" id="KW-0808">Transferase</keyword>
<proteinExistence type="inferred from homology"/>
<dbReference type="Proteomes" id="UP000806542">
    <property type="component" value="Unassembled WGS sequence"/>
</dbReference>
<dbReference type="RefSeq" id="WP_226392523.1">
    <property type="nucleotide sequence ID" value="NZ_JADCKB010000009.1"/>
</dbReference>
<dbReference type="NCBIfam" id="NF009848">
    <property type="entry name" value="PRK13318.1-6"/>
    <property type="match status" value="1"/>
</dbReference>
<dbReference type="GO" id="GO:0015937">
    <property type="term" value="P:coenzyme A biosynthetic process"/>
    <property type="evidence" value="ECO:0007669"/>
    <property type="project" value="UniProtKB-UniRule"/>
</dbReference>